<sequence length="137" mass="14970">MGLKSLEELHDMPNQPLDVQSQYTRRINDAQAARAKLAVAGETLDSVLRIQTGVVFCAALGIILWLIFHGYSTIVCFLVGLGSLFQVVVFYFLSGFVRALTQTQVETLRSSLSCMCLSAGIPDPELPTDESEDEGSK</sequence>
<protein>
    <submittedName>
        <fullName evidence="2">Uncharacterized protein</fullName>
    </submittedName>
</protein>
<accession>B9XPA9</accession>
<comment type="caution">
    <text evidence="2">The sequence shown here is derived from an EMBL/GenBank/DDBJ whole genome shotgun (WGS) entry which is preliminary data.</text>
</comment>
<dbReference type="EMBL" id="ABOX02000045">
    <property type="protein sequence ID" value="EEF58360.1"/>
    <property type="molecule type" value="Genomic_DNA"/>
</dbReference>
<evidence type="ECO:0000313" key="2">
    <source>
        <dbReference type="EMBL" id="EEF58360.1"/>
    </source>
</evidence>
<keyword evidence="1" id="KW-0472">Membrane</keyword>
<keyword evidence="1" id="KW-0812">Transmembrane</keyword>
<proteinExistence type="predicted"/>
<feature type="transmembrane region" description="Helical" evidence="1">
    <location>
        <begin position="50"/>
        <end position="68"/>
    </location>
</feature>
<keyword evidence="3" id="KW-1185">Reference proteome</keyword>
<reference evidence="2 3" key="1">
    <citation type="journal article" date="2011" name="J. Bacteriol.">
        <title>Genome sequence of 'Pedosphaera parvula' Ellin514, an aerobic Verrucomicrobial isolate from pasture soil.</title>
        <authorList>
            <person name="Kant R."/>
            <person name="van Passel M.W."/>
            <person name="Sangwan P."/>
            <person name="Palva A."/>
            <person name="Lucas S."/>
            <person name="Copeland A."/>
            <person name="Lapidus A."/>
            <person name="Glavina Del Rio T."/>
            <person name="Dalin E."/>
            <person name="Tice H."/>
            <person name="Bruce D."/>
            <person name="Goodwin L."/>
            <person name="Pitluck S."/>
            <person name="Chertkov O."/>
            <person name="Larimer F.W."/>
            <person name="Land M.L."/>
            <person name="Hauser L."/>
            <person name="Brettin T.S."/>
            <person name="Detter J.C."/>
            <person name="Han S."/>
            <person name="de Vos W.M."/>
            <person name="Janssen P.H."/>
            <person name="Smidt H."/>
        </authorList>
    </citation>
    <scope>NUCLEOTIDE SEQUENCE [LARGE SCALE GENOMIC DNA]</scope>
    <source>
        <strain evidence="2 3">Ellin514</strain>
    </source>
</reference>
<evidence type="ECO:0000313" key="3">
    <source>
        <dbReference type="Proteomes" id="UP000003688"/>
    </source>
</evidence>
<dbReference type="STRING" id="320771.Cflav_PD1299"/>
<organism evidence="2 3">
    <name type="scientific">Pedosphaera parvula (strain Ellin514)</name>
    <dbReference type="NCBI Taxonomy" id="320771"/>
    <lineage>
        <taxon>Bacteria</taxon>
        <taxon>Pseudomonadati</taxon>
        <taxon>Verrucomicrobiota</taxon>
        <taxon>Pedosphaerae</taxon>
        <taxon>Pedosphaerales</taxon>
        <taxon>Pedosphaeraceae</taxon>
        <taxon>Pedosphaera</taxon>
    </lineage>
</organism>
<evidence type="ECO:0000256" key="1">
    <source>
        <dbReference type="SAM" id="Phobius"/>
    </source>
</evidence>
<gene>
    <name evidence="2" type="ORF">Cflav_PD1299</name>
</gene>
<keyword evidence="1" id="KW-1133">Transmembrane helix</keyword>
<dbReference type="Proteomes" id="UP000003688">
    <property type="component" value="Unassembled WGS sequence"/>
</dbReference>
<dbReference type="AlphaFoldDB" id="B9XPA9"/>
<feature type="transmembrane region" description="Helical" evidence="1">
    <location>
        <begin position="75"/>
        <end position="93"/>
    </location>
</feature>
<name>B9XPA9_PEDPL</name>